<dbReference type="InterPro" id="IPR036388">
    <property type="entry name" value="WH-like_DNA-bd_sf"/>
</dbReference>
<name>A0A348G096_9HYPH</name>
<dbReference type="InterPro" id="IPR005119">
    <property type="entry name" value="LysR_subst-bd"/>
</dbReference>
<dbReference type="AlphaFoldDB" id="A0A348G096"/>
<dbReference type="GO" id="GO:0003677">
    <property type="term" value="F:DNA binding"/>
    <property type="evidence" value="ECO:0007669"/>
    <property type="project" value="UniProtKB-KW"/>
</dbReference>
<dbReference type="Gene3D" id="1.10.10.10">
    <property type="entry name" value="Winged helix-like DNA-binding domain superfamily/Winged helix DNA-binding domain"/>
    <property type="match status" value="1"/>
</dbReference>
<evidence type="ECO:0000256" key="1">
    <source>
        <dbReference type="ARBA" id="ARBA00009437"/>
    </source>
</evidence>
<dbReference type="Pfam" id="PF03466">
    <property type="entry name" value="LysR_substrate"/>
    <property type="match status" value="1"/>
</dbReference>
<dbReference type="PROSITE" id="PS50931">
    <property type="entry name" value="HTH_LYSR"/>
    <property type="match status" value="1"/>
</dbReference>
<keyword evidence="2" id="KW-0805">Transcription regulation</keyword>
<dbReference type="OrthoDB" id="8679465at2"/>
<dbReference type="PANTHER" id="PTHR30346:SF0">
    <property type="entry name" value="HCA OPERON TRANSCRIPTIONAL ACTIVATOR HCAR"/>
    <property type="match status" value="1"/>
</dbReference>
<evidence type="ECO:0000313" key="7">
    <source>
        <dbReference type="Proteomes" id="UP000266934"/>
    </source>
</evidence>
<dbReference type="EMBL" id="AP018907">
    <property type="protein sequence ID" value="BBF92979.1"/>
    <property type="molecule type" value="Genomic_DNA"/>
</dbReference>
<keyword evidence="4" id="KW-0804">Transcription</keyword>
<evidence type="ECO:0000259" key="5">
    <source>
        <dbReference type="PROSITE" id="PS50931"/>
    </source>
</evidence>
<protein>
    <submittedName>
        <fullName evidence="6">LysR family transcriptional regulator</fullName>
    </submittedName>
</protein>
<evidence type="ECO:0000256" key="3">
    <source>
        <dbReference type="ARBA" id="ARBA00023125"/>
    </source>
</evidence>
<dbReference type="FunFam" id="1.10.10.10:FF:000001">
    <property type="entry name" value="LysR family transcriptional regulator"/>
    <property type="match status" value="1"/>
</dbReference>
<dbReference type="RefSeq" id="WP_126399249.1">
    <property type="nucleotide sequence ID" value="NZ_AP018907.1"/>
</dbReference>
<dbReference type="InterPro" id="IPR000847">
    <property type="entry name" value="LysR_HTH_N"/>
</dbReference>
<dbReference type="SUPFAM" id="SSF46785">
    <property type="entry name" value="Winged helix' DNA-binding domain"/>
    <property type="match status" value="1"/>
</dbReference>
<gene>
    <name evidence="6" type="ORF">BLTE_16640</name>
</gene>
<proteinExistence type="inferred from homology"/>
<accession>A0A348G096</accession>
<evidence type="ECO:0000256" key="4">
    <source>
        <dbReference type="ARBA" id="ARBA00023163"/>
    </source>
</evidence>
<organism evidence="6 7">
    <name type="scientific">Blastochloris tepida</name>
    <dbReference type="NCBI Taxonomy" id="2233851"/>
    <lineage>
        <taxon>Bacteria</taxon>
        <taxon>Pseudomonadati</taxon>
        <taxon>Pseudomonadota</taxon>
        <taxon>Alphaproteobacteria</taxon>
        <taxon>Hyphomicrobiales</taxon>
        <taxon>Blastochloridaceae</taxon>
        <taxon>Blastochloris</taxon>
    </lineage>
</organism>
<dbReference type="SUPFAM" id="SSF53850">
    <property type="entry name" value="Periplasmic binding protein-like II"/>
    <property type="match status" value="1"/>
</dbReference>
<dbReference type="Pfam" id="PF00126">
    <property type="entry name" value="HTH_1"/>
    <property type="match status" value="1"/>
</dbReference>
<dbReference type="Gene3D" id="3.40.190.10">
    <property type="entry name" value="Periplasmic binding protein-like II"/>
    <property type="match status" value="2"/>
</dbReference>
<dbReference type="InterPro" id="IPR036390">
    <property type="entry name" value="WH_DNA-bd_sf"/>
</dbReference>
<dbReference type="PANTHER" id="PTHR30346">
    <property type="entry name" value="TRANSCRIPTIONAL DUAL REGULATOR HCAR-RELATED"/>
    <property type="match status" value="1"/>
</dbReference>
<reference evidence="6 7" key="1">
    <citation type="submission" date="2018-08" db="EMBL/GenBank/DDBJ databases">
        <title>Complete genome sequencing of Blastochloris tepida GI.</title>
        <authorList>
            <person name="Tsukatani Y."/>
            <person name="Mori H."/>
        </authorList>
    </citation>
    <scope>NUCLEOTIDE SEQUENCE [LARGE SCALE GENOMIC DNA]</scope>
    <source>
        <strain evidence="6 7">GI</strain>
    </source>
</reference>
<feature type="domain" description="HTH lysR-type" evidence="5">
    <location>
        <begin position="3"/>
        <end position="60"/>
    </location>
</feature>
<sequence length="302" mass="32959">MSFSFRQIQYFIAVAEAGTVSGAASRLSTSQSTITEAIKDLEADLGVKLIERHARGVHITYKGQLFLRHAERIWLDVADARRALLADFPITSGRIVIGVTALVAGYVLPEVLARFRRAFPSIAVQIVEDTHDYLEHLLLNGEIDVALVIVSSLSDPEALSTQVLDEYGYRVWLPLAHPLAGHASIALADLAEQPLVALAVDEIQAATDRMWRGARLRPNVVFRTGSVEAVRSLVAGGIGLTVLPDLVFRSWSLDGRRLEARDIEAELPKIKAAVVWRRGSGISPATRRFLDVAGGQRGGRGR</sequence>
<keyword evidence="3" id="KW-0238">DNA-binding</keyword>
<evidence type="ECO:0000313" key="6">
    <source>
        <dbReference type="EMBL" id="BBF92979.1"/>
    </source>
</evidence>
<evidence type="ECO:0000256" key="2">
    <source>
        <dbReference type="ARBA" id="ARBA00023015"/>
    </source>
</evidence>
<dbReference type="Proteomes" id="UP000266934">
    <property type="component" value="Chromosome"/>
</dbReference>
<dbReference type="KEGG" id="blag:BLTE_16640"/>
<dbReference type="GO" id="GO:0032993">
    <property type="term" value="C:protein-DNA complex"/>
    <property type="evidence" value="ECO:0007669"/>
    <property type="project" value="TreeGrafter"/>
</dbReference>
<comment type="similarity">
    <text evidence="1">Belongs to the LysR transcriptional regulatory family.</text>
</comment>
<dbReference type="GO" id="GO:0003700">
    <property type="term" value="F:DNA-binding transcription factor activity"/>
    <property type="evidence" value="ECO:0007669"/>
    <property type="project" value="InterPro"/>
</dbReference>
<keyword evidence="7" id="KW-1185">Reference proteome</keyword>
<dbReference type="PRINTS" id="PR00039">
    <property type="entry name" value="HTHLYSR"/>
</dbReference>